<dbReference type="Pfam" id="PF01168">
    <property type="entry name" value="Ala_racemase_N"/>
    <property type="match status" value="1"/>
</dbReference>
<dbReference type="PANTHER" id="PTHR30511:SF0">
    <property type="entry name" value="ALANINE RACEMASE, CATABOLIC-RELATED"/>
    <property type="match status" value="1"/>
</dbReference>
<dbReference type="SUPFAM" id="SSF51419">
    <property type="entry name" value="PLP-binding barrel"/>
    <property type="match status" value="1"/>
</dbReference>
<dbReference type="GO" id="GO:0030632">
    <property type="term" value="P:D-alanine biosynthetic process"/>
    <property type="evidence" value="ECO:0007669"/>
    <property type="project" value="UniProtKB-UniRule"/>
</dbReference>
<comment type="catalytic activity">
    <reaction evidence="1 5">
        <text>L-alanine = D-alanine</text>
        <dbReference type="Rhea" id="RHEA:20249"/>
        <dbReference type="ChEBI" id="CHEBI:57416"/>
        <dbReference type="ChEBI" id="CHEBI:57972"/>
        <dbReference type="EC" id="5.1.1.1"/>
    </reaction>
</comment>
<dbReference type="AlphaFoldDB" id="A0A0R2K0Q2"/>
<dbReference type="EC" id="5.1.1.1" evidence="5"/>
<dbReference type="InterPro" id="IPR009006">
    <property type="entry name" value="Ala_racemase/Decarboxylase_C"/>
</dbReference>
<dbReference type="STRING" id="89059.LAC1533_0769"/>
<feature type="active site" description="Proton acceptor; specific for L-alanine" evidence="5">
    <location>
        <position position="267"/>
    </location>
</feature>
<evidence type="ECO:0000256" key="7">
    <source>
        <dbReference type="PIRSR" id="PIRSR600821-52"/>
    </source>
</evidence>
<evidence type="ECO:0000256" key="4">
    <source>
        <dbReference type="ARBA" id="ARBA00023235"/>
    </source>
</evidence>
<feature type="modified residue" description="N6-(pyridoxal phosphate)lysine" evidence="5 6">
    <location>
        <position position="40"/>
    </location>
</feature>
<dbReference type="GO" id="GO:0005829">
    <property type="term" value="C:cytosol"/>
    <property type="evidence" value="ECO:0007669"/>
    <property type="project" value="TreeGrafter"/>
</dbReference>
<dbReference type="HAMAP" id="MF_01201">
    <property type="entry name" value="Ala_racemase"/>
    <property type="match status" value="1"/>
</dbReference>
<evidence type="ECO:0000313" key="12">
    <source>
        <dbReference type="Proteomes" id="UP000190935"/>
    </source>
</evidence>
<dbReference type="CDD" id="cd00430">
    <property type="entry name" value="PLPDE_III_AR"/>
    <property type="match status" value="1"/>
</dbReference>
<evidence type="ECO:0000313" key="9">
    <source>
        <dbReference type="EMBL" id="KRN81286.1"/>
    </source>
</evidence>
<evidence type="ECO:0000256" key="1">
    <source>
        <dbReference type="ARBA" id="ARBA00000316"/>
    </source>
</evidence>
<dbReference type="GO" id="GO:0030170">
    <property type="term" value="F:pyridoxal phosphate binding"/>
    <property type="evidence" value="ECO:0007669"/>
    <property type="project" value="UniProtKB-UniRule"/>
</dbReference>
<proteinExistence type="inferred from homology"/>
<reference evidence="10" key="3">
    <citation type="submission" date="2016-11" db="EMBL/GenBank/DDBJ databases">
        <authorList>
            <person name="Jaros S."/>
            <person name="Januszkiewicz K."/>
            <person name="Wedrychowicz H."/>
        </authorList>
    </citation>
    <scope>NUCLEOTIDE SEQUENCE [LARGE SCALE GENOMIC DNA]</scope>
    <source>
        <strain evidence="10">ACA-DC 1533</strain>
    </source>
</reference>
<reference evidence="9 11" key="1">
    <citation type="journal article" date="2015" name="Genome Announc.">
        <title>Expanding the biotechnology potential of lactobacilli through comparative genomics of 213 strains and associated genera.</title>
        <authorList>
            <person name="Sun Z."/>
            <person name="Harris H.M."/>
            <person name="McCann A."/>
            <person name="Guo C."/>
            <person name="Argimon S."/>
            <person name="Zhang W."/>
            <person name="Yang X."/>
            <person name="Jeffery I.B."/>
            <person name="Cooney J.C."/>
            <person name="Kagawa T.F."/>
            <person name="Liu W."/>
            <person name="Song Y."/>
            <person name="Salvetti E."/>
            <person name="Wrobel A."/>
            <person name="Rasinkangas P."/>
            <person name="Parkhill J."/>
            <person name="Rea M.C."/>
            <person name="O'Sullivan O."/>
            <person name="Ritari J."/>
            <person name="Douillard F.P."/>
            <person name="Paul Ross R."/>
            <person name="Yang R."/>
            <person name="Briner A.E."/>
            <person name="Felis G.E."/>
            <person name="de Vos W.M."/>
            <person name="Barrangou R."/>
            <person name="Klaenhammer T.R."/>
            <person name="Caufield P.W."/>
            <person name="Cui Y."/>
            <person name="Zhang H."/>
            <person name="O'Toole P.W."/>
        </authorList>
    </citation>
    <scope>NUCLEOTIDE SEQUENCE [LARGE SCALE GENOMIC DNA]</scope>
    <source>
        <strain evidence="9 11">DSM 15353</strain>
    </source>
</reference>
<evidence type="ECO:0000256" key="5">
    <source>
        <dbReference type="HAMAP-Rule" id="MF_01201"/>
    </source>
</evidence>
<dbReference type="PROSITE" id="PS00395">
    <property type="entry name" value="ALANINE_RACEMASE"/>
    <property type="match status" value="1"/>
</dbReference>
<dbReference type="InterPro" id="IPR000821">
    <property type="entry name" value="Ala_racemase"/>
</dbReference>
<dbReference type="Gene3D" id="2.40.37.10">
    <property type="entry name" value="Lyase, Ornithine Decarboxylase, Chain A, domain 1"/>
    <property type="match status" value="1"/>
</dbReference>
<comment type="function">
    <text evidence="5">Catalyzes the interconversion of L-alanine and D-alanine. May also act on other amino acids.</text>
</comment>
<name>A0A0R2K0Q2_9LACO</name>
<dbReference type="InterPro" id="IPR029066">
    <property type="entry name" value="PLP-binding_barrel"/>
</dbReference>
<dbReference type="UniPathway" id="UPA00042">
    <property type="reaction ID" value="UER00497"/>
</dbReference>
<dbReference type="Proteomes" id="UP000190935">
    <property type="component" value="Chromosome I"/>
</dbReference>
<dbReference type="InterPro" id="IPR001608">
    <property type="entry name" value="Ala_racemase_N"/>
</dbReference>
<dbReference type="OrthoDB" id="9813814at2"/>
<dbReference type="RefSeq" id="WP_010499643.1">
    <property type="nucleotide sequence ID" value="NZ_JQBK01000074.1"/>
</dbReference>
<keyword evidence="3 5" id="KW-0663">Pyridoxal phosphate</keyword>
<dbReference type="EMBL" id="LT630287">
    <property type="protein sequence ID" value="SFV40189.1"/>
    <property type="molecule type" value="Genomic_DNA"/>
</dbReference>
<dbReference type="GO" id="GO:0008784">
    <property type="term" value="F:alanine racemase activity"/>
    <property type="evidence" value="ECO:0007669"/>
    <property type="project" value="UniProtKB-UniRule"/>
</dbReference>
<dbReference type="PATRIC" id="fig|89059.3.peg.2104"/>
<comment type="similarity">
    <text evidence="5">Belongs to the alanine racemase family.</text>
</comment>
<dbReference type="InterPro" id="IPR011079">
    <property type="entry name" value="Ala_racemase_C"/>
</dbReference>
<comment type="pathway">
    <text evidence="5">Amino-acid biosynthesis; D-alanine biosynthesis; D-alanine from L-alanine: step 1/1.</text>
</comment>
<organism evidence="9 11">
    <name type="scientific">Ligilactobacillus acidipiscis</name>
    <dbReference type="NCBI Taxonomy" id="89059"/>
    <lineage>
        <taxon>Bacteria</taxon>
        <taxon>Bacillati</taxon>
        <taxon>Bacillota</taxon>
        <taxon>Bacilli</taxon>
        <taxon>Lactobacillales</taxon>
        <taxon>Lactobacillaceae</taxon>
        <taxon>Ligilactobacillus</taxon>
    </lineage>
</organism>
<dbReference type="GeneID" id="95348838"/>
<feature type="active site" description="Proton acceptor; specific for D-alanine" evidence="5">
    <location>
        <position position="40"/>
    </location>
</feature>
<sequence length="374" mass="40700">MVVGRHRETKAVIDLGAIYHNVAEEKARLKEGQDLFAVVKANAYGHGLIQVARAAKQAGANGFCVAVIDEGLALRQAGFTEPILILGVNSPIEAVIMAQNDLSVAVGDESFLREAAPVLKQAGLRLKVHLALDTGMGRIGFRFADEVKSVVALLGQLTKQFVFEGIFTHFASADSKETSYFNKQVALLNEMLQVVSPKPRYVHFANTATAMWHSELTGNVIRYGIGMYGLNPSGSQLTEPGTLRPAMELVSQLVAVKHVSAGAAISYGETYVAKHDEWIGTIPIGYADGWSRKLQGFSVLVAGNYCEIVGKVCMDQIMVRLPQNFKLGTKVTLIGTNNGHTITAQDVANYAHTIHYEIVSALTERIERVYVWNN</sequence>
<comment type="cofactor">
    <cofactor evidence="2 5 6">
        <name>pyridoxal 5'-phosphate</name>
        <dbReference type="ChEBI" id="CHEBI:597326"/>
    </cofactor>
</comment>
<evidence type="ECO:0000256" key="6">
    <source>
        <dbReference type="PIRSR" id="PIRSR600821-50"/>
    </source>
</evidence>
<evidence type="ECO:0000313" key="11">
    <source>
        <dbReference type="Proteomes" id="UP000051491"/>
    </source>
</evidence>
<dbReference type="PRINTS" id="PR00992">
    <property type="entry name" value="ALARACEMASE"/>
</dbReference>
<dbReference type="FunFam" id="2.40.37.10:FF:000006">
    <property type="entry name" value="Alanine racemase"/>
    <property type="match status" value="1"/>
</dbReference>
<dbReference type="SMART" id="SM01005">
    <property type="entry name" value="Ala_racemase_C"/>
    <property type="match status" value="1"/>
</dbReference>
<dbReference type="EMBL" id="JQBK01000074">
    <property type="protein sequence ID" value="KRN81286.1"/>
    <property type="molecule type" value="Genomic_DNA"/>
</dbReference>
<evidence type="ECO:0000256" key="2">
    <source>
        <dbReference type="ARBA" id="ARBA00001933"/>
    </source>
</evidence>
<dbReference type="Proteomes" id="UP000051491">
    <property type="component" value="Unassembled WGS sequence"/>
</dbReference>
<evidence type="ECO:0000313" key="10">
    <source>
        <dbReference type="EMBL" id="SFV40189.1"/>
    </source>
</evidence>
<dbReference type="Pfam" id="PF00842">
    <property type="entry name" value="Ala_racemase_C"/>
    <property type="match status" value="1"/>
</dbReference>
<dbReference type="SUPFAM" id="SSF50621">
    <property type="entry name" value="Alanine racemase C-terminal domain-like"/>
    <property type="match status" value="1"/>
</dbReference>
<dbReference type="PANTHER" id="PTHR30511">
    <property type="entry name" value="ALANINE RACEMASE"/>
    <property type="match status" value="1"/>
</dbReference>
<evidence type="ECO:0000256" key="3">
    <source>
        <dbReference type="ARBA" id="ARBA00022898"/>
    </source>
</evidence>
<feature type="binding site" evidence="5 7">
    <location>
        <position position="314"/>
    </location>
    <ligand>
        <name>substrate</name>
    </ligand>
</feature>
<dbReference type="NCBIfam" id="TIGR00492">
    <property type="entry name" value="alr"/>
    <property type="match status" value="1"/>
</dbReference>
<feature type="domain" description="Alanine racemase C-terminal" evidence="8">
    <location>
        <begin position="246"/>
        <end position="371"/>
    </location>
</feature>
<accession>A0A0R2K0Q2</accession>
<evidence type="ECO:0000259" key="8">
    <source>
        <dbReference type="SMART" id="SM01005"/>
    </source>
</evidence>
<dbReference type="InterPro" id="IPR020622">
    <property type="entry name" value="Ala_racemase_pyridoxalP-BS"/>
</dbReference>
<dbReference type="FunFam" id="3.20.20.10:FF:000002">
    <property type="entry name" value="Alanine racemase"/>
    <property type="match status" value="1"/>
</dbReference>
<gene>
    <name evidence="9" type="ORF">IV43_GL001986</name>
    <name evidence="10" type="ORF">LAC1533_0769</name>
</gene>
<dbReference type="KEGG" id="laca:LAC1533_0769"/>
<dbReference type="GO" id="GO:0009252">
    <property type="term" value="P:peptidoglycan biosynthetic process"/>
    <property type="evidence" value="ECO:0007669"/>
    <property type="project" value="TreeGrafter"/>
</dbReference>
<keyword evidence="4 5" id="KW-0413">Isomerase</keyword>
<feature type="binding site" evidence="5 7">
    <location>
        <position position="138"/>
    </location>
    <ligand>
        <name>substrate</name>
    </ligand>
</feature>
<reference evidence="12" key="2">
    <citation type="submission" date="2016-11" db="EMBL/GenBank/DDBJ databases">
        <authorList>
            <person name="Papadimitriou K."/>
        </authorList>
    </citation>
    <scope>NUCLEOTIDE SEQUENCE [LARGE SCALE GENOMIC DNA]</scope>
    <source>
        <strain evidence="12">ACA-DC 1533</strain>
    </source>
</reference>
<dbReference type="Gene3D" id="3.20.20.10">
    <property type="entry name" value="Alanine racemase"/>
    <property type="match status" value="1"/>
</dbReference>
<protein>
    <recommendedName>
        <fullName evidence="5">Alanine racemase</fullName>
        <ecNumber evidence="5">5.1.1.1</ecNumber>
    </recommendedName>
</protein>